<dbReference type="Gene3D" id="3.10.450.50">
    <property type="match status" value="1"/>
</dbReference>
<dbReference type="Pfam" id="PF12680">
    <property type="entry name" value="SnoaL_2"/>
    <property type="match status" value="1"/>
</dbReference>
<dbReference type="InterPro" id="IPR037401">
    <property type="entry name" value="SnoaL-like"/>
</dbReference>
<dbReference type="InterPro" id="IPR032710">
    <property type="entry name" value="NTF2-like_dom_sf"/>
</dbReference>
<evidence type="ECO:0000313" key="3">
    <source>
        <dbReference type="Proteomes" id="UP000488299"/>
    </source>
</evidence>
<dbReference type="RefSeq" id="WP_152124213.1">
    <property type="nucleotide sequence ID" value="NZ_WELI01000003.1"/>
</dbReference>
<reference evidence="2 3" key="1">
    <citation type="submission" date="2019-10" db="EMBL/GenBank/DDBJ databases">
        <title>Rudanella paleaurantiibacter sp. nov., isolated from sludge.</title>
        <authorList>
            <person name="Xu S.Q."/>
        </authorList>
    </citation>
    <scope>NUCLEOTIDE SEQUENCE [LARGE SCALE GENOMIC DNA]</scope>
    <source>
        <strain evidence="2 3">HX-22-17</strain>
    </source>
</reference>
<gene>
    <name evidence="2" type="ORF">F5984_10545</name>
</gene>
<dbReference type="EMBL" id="WELI01000003">
    <property type="protein sequence ID" value="KAB7731233.1"/>
    <property type="molecule type" value="Genomic_DNA"/>
</dbReference>
<accession>A0A7J5U0F1</accession>
<evidence type="ECO:0000259" key="1">
    <source>
        <dbReference type="Pfam" id="PF12680"/>
    </source>
</evidence>
<feature type="domain" description="SnoaL-like" evidence="1">
    <location>
        <begin position="7"/>
        <end position="123"/>
    </location>
</feature>
<name>A0A7J5U0F1_9BACT</name>
<keyword evidence="3" id="KW-1185">Reference proteome</keyword>
<dbReference type="SUPFAM" id="SSF54427">
    <property type="entry name" value="NTF2-like"/>
    <property type="match status" value="1"/>
</dbReference>
<organism evidence="2 3">
    <name type="scientific">Rudanella paleaurantiibacter</name>
    <dbReference type="NCBI Taxonomy" id="2614655"/>
    <lineage>
        <taxon>Bacteria</taxon>
        <taxon>Pseudomonadati</taxon>
        <taxon>Bacteroidota</taxon>
        <taxon>Cytophagia</taxon>
        <taxon>Cytophagales</taxon>
        <taxon>Cytophagaceae</taxon>
        <taxon>Rudanella</taxon>
    </lineage>
</organism>
<evidence type="ECO:0000313" key="2">
    <source>
        <dbReference type="EMBL" id="KAB7731233.1"/>
    </source>
</evidence>
<dbReference type="AlphaFoldDB" id="A0A7J5U0F1"/>
<protein>
    <submittedName>
        <fullName evidence="2">Isopropylmalate/homocitrate/citramalate synthase</fullName>
    </submittedName>
</protein>
<sequence length="139" mass="15710">MTAYETVSTYYEAFNRKDWSAMLALLHDEIRHDPNQGTPRHGKALFTEFLNHMDTCYDEQLTDMVILTQPDTEGAALSRVACEFVVNGTYKATDGDLPPAQGQRYVLPAGSFIDVQDGLITRITTYYNLPLWESLVLGR</sequence>
<proteinExistence type="predicted"/>
<comment type="caution">
    <text evidence="2">The sequence shown here is derived from an EMBL/GenBank/DDBJ whole genome shotgun (WGS) entry which is preliminary data.</text>
</comment>
<dbReference type="Proteomes" id="UP000488299">
    <property type="component" value="Unassembled WGS sequence"/>
</dbReference>